<dbReference type="OrthoDB" id="2009620at2759"/>
<protein>
    <recommendedName>
        <fullName evidence="3">Retrotransposon gag domain-containing protein</fullName>
    </recommendedName>
</protein>
<dbReference type="AlphaFoldDB" id="A0A2P5AN42"/>
<evidence type="ECO:0008006" key="3">
    <source>
        <dbReference type="Google" id="ProtNLM"/>
    </source>
</evidence>
<accession>A0A2P5AN42</accession>
<evidence type="ECO:0000313" key="2">
    <source>
        <dbReference type="Proteomes" id="UP000237105"/>
    </source>
</evidence>
<reference evidence="2" key="1">
    <citation type="submission" date="2016-06" db="EMBL/GenBank/DDBJ databases">
        <title>Parallel loss of symbiosis genes in relatives of nitrogen-fixing non-legume Parasponia.</title>
        <authorList>
            <person name="Van Velzen R."/>
            <person name="Holmer R."/>
            <person name="Bu F."/>
            <person name="Rutten L."/>
            <person name="Van Zeijl A."/>
            <person name="Liu W."/>
            <person name="Santuari L."/>
            <person name="Cao Q."/>
            <person name="Sharma T."/>
            <person name="Shen D."/>
            <person name="Roswanjaya Y."/>
            <person name="Wardhani T."/>
            <person name="Kalhor M.S."/>
            <person name="Jansen J."/>
            <person name="Van den Hoogen J."/>
            <person name="Gungor B."/>
            <person name="Hartog M."/>
            <person name="Hontelez J."/>
            <person name="Verver J."/>
            <person name="Yang W.-C."/>
            <person name="Schijlen E."/>
            <person name="Repin R."/>
            <person name="Schilthuizen M."/>
            <person name="Schranz E."/>
            <person name="Heidstra R."/>
            <person name="Miyata K."/>
            <person name="Fedorova E."/>
            <person name="Kohlen W."/>
            <person name="Bisseling T."/>
            <person name="Smit S."/>
            <person name="Geurts R."/>
        </authorList>
    </citation>
    <scope>NUCLEOTIDE SEQUENCE [LARGE SCALE GENOMIC DNA]</scope>
    <source>
        <strain evidence="2">cv. WU1-14</strain>
    </source>
</reference>
<dbReference type="Proteomes" id="UP000237105">
    <property type="component" value="Unassembled WGS sequence"/>
</dbReference>
<proteinExistence type="predicted"/>
<evidence type="ECO:0000313" key="1">
    <source>
        <dbReference type="EMBL" id="PON37952.1"/>
    </source>
</evidence>
<sequence>MSNPNYQPPALRERQLDQTDHLQRFMRLQPGHFDGRQEAFTAIAWLSEMERHFRALGTPVEFWAVFAVTRLTGSAIRWWEIVELMQDIVGLTWEDFERIF</sequence>
<dbReference type="EMBL" id="JXTB01000511">
    <property type="protein sequence ID" value="PON37952.1"/>
    <property type="molecule type" value="Genomic_DNA"/>
</dbReference>
<name>A0A2P5AN42_PARAD</name>
<gene>
    <name evidence="1" type="ORF">PanWU01x14_316320</name>
</gene>
<comment type="caution">
    <text evidence="1">The sequence shown here is derived from an EMBL/GenBank/DDBJ whole genome shotgun (WGS) entry which is preliminary data.</text>
</comment>
<organism evidence="1 2">
    <name type="scientific">Parasponia andersonii</name>
    <name type="common">Sponia andersonii</name>
    <dbReference type="NCBI Taxonomy" id="3476"/>
    <lineage>
        <taxon>Eukaryota</taxon>
        <taxon>Viridiplantae</taxon>
        <taxon>Streptophyta</taxon>
        <taxon>Embryophyta</taxon>
        <taxon>Tracheophyta</taxon>
        <taxon>Spermatophyta</taxon>
        <taxon>Magnoliopsida</taxon>
        <taxon>eudicotyledons</taxon>
        <taxon>Gunneridae</taxon>
        <taxon>Pentapetalae</taxon>
        <taxon>rosids</taxon>
        <taxon>fabids</taxon>
        <taxon>Rosales</taxon>
        <taxon>Cannabaceae</taxon>
        <taxon>Parasponia</taxon>
    </lineage>
</organism>
<keyword evidence="2" id="KW-1185">Reference proteome</keyword>